<sequence>MGLITDLLTFPLAPVRGTVWVLDQVLLTAEREYYDPEPVRAELAQLERDLVAGRITDEEFDRREDELLDRLEWLEAHQQRLRTDS</sequence>
<accession>A0A1D7VNR2</accession>
<keyword evidence="2" id="KW-1185">Reference proteome</keyword>
<name>A0A1D7VNR2_9ACTN</name>
<dbReference type="AlphaFoldDB" id="A0A1D7VNR2"/>
<evidence type="ECO:0000313" key="1">
    <source>
        <dbReference type="EMBL" id="AOP48396.1"/>
    </source>
</evidence>
<organism evidence="1 2">
    <name type="scientific">Streptomyces lydicus</name>
    <dbReference type="NCBI Taxonomy" id="47763"/>
    <lineage>
        <taxon>Bacteria</taxon>
        <taxon>Bacillati</taxon>
        <taxon>Actinomycetota</taxon>
        <taxon>Actinomycetes</taxon>
        <taxon>Kitasatosporales</taxon>
        <taxon>Streptomycetaceae</taxon>
        <taxon>Streptomyces</taxon>
    </lineage>
</organism>
<dbReference type="Pfam" id="PF05120">
    <property type="entry name" value="GvpG"/>
    <property type="match status" value="1"/>
</dbReference>
<dbReference type="Proteomes" id="UP000094094">
    <property type="component" value="Chromosome"/>
</dbReference>
<dbReference type="RefSeq" id="WP_069570528.1">
    <property type="nucleotide sequence ID" value="NZ_CP017157.1"/>
</dbReference>
<protein>
    <submittedName>
        <fullName evidence="1">Gas vesicle protein</fullName>
    </submittedName>
</protein>
<proteinExistence type="predicted"/>
<evidence type="ECO:0000313" key="2">
    <source>
        <dbReference type="Proteomes" id="UP000094094"/>
    </source>
</evidence>
<dbReference type="KEGG" id="slc:SL103_21055"/>
<reference evidence="1 2" key="1">
    <citation type="submission" date="2016-09" db="EMBL/GenBank/DDBJ databases">
        <title>Complete genome sequencing of Streptomyces lydicus 103 and metabolic pathways analysis of antibiotic biosynthesis.</title>
        <authorList>
            <person name="Jia N."/>
            <person name="Ding M.-Z."/>
            <person name="Gao F."/>
            <person name="Yuan Y.-J."/>
        </authorList>
    </citation>
    <scope>NUCLEOTIDE SEQUENCE [LARGE SCALE GENOMIC DNA]</scope>
    <source>
        <strain evidence="1 2">103</strain>
    </source>
</reference>
<gene>
    <name evidence="1" type="ORF">SL103_21055</name>
</gene>
<dbReference type="EMBL" id="CP017157">
    <property type="protein sequence ID" value="AOP48396.1"/>
    <property type="molecule type" value="Genomic_DNA"/>
</dbReference>
<dbReference type="OrthoDB" id="3541554at2"/>
<dbReference type="InterPro" id="IPR007804">
    <property type="entry name" value="GvpG"/>
</dbReference>